<dbReference type="EMBL" id="UYYG01000007">
    <property type="protein sequence ID" value="VDN50735.1"/>
    <property type="molecule type" value="Genomic_DNA"/>
</dbReference>
<protein>
    <submittedName>
        <fullName evidence="10">Histone chaperone ASF1</fullName>
    </submittedName>
</protein>
<sequence length="141" mass="15740">MSSAITVVDVIVHDNPAGFCDGFKLEVKYESAAFLEDGLEWDLVYVGSAESKKYDQVLASIVIGPVAKGRHQFMLEANSPDASKIPISDILEPTILLLIGSYQKEEFIRICWIVVNEYNDAKLREEPPAIPIIEKVYLILL</sequence>
<name>A0A0N4UE74_DRAME</name>
<dbReference type="STRING" id="318479.A0A0N4UE74"/>
<dbReference type="InterPro" id="IPR006818">
    <property type="entry name" value="ASF1-like"/>
</dbReference>
<evidence type="ECO:0000313" key="10">
    <source>
        <dbReference type="WBParaSite" id="DME_0000566301-mRNA-1"/>
    </source>
</evidence>
<comment type="similarity">
    <text evidence="2">Belongs to the ASF1 family.</text>
</comment>
<evidence type="ECO:0000256" key="4">
    <source>
        <dbReference type="ARBA" id="ARBA00023163"/>
    </source>
</evidence>
<dbReference type="GO" id="GO:0000785">
    <property type="term" value="C:chromatin"/>
    <property type="evidence" value="ECO:0007669"/>
    <property type="project" value="TreeGrafter"/>
</dbReference>
<keyword evidence="5" id="KW-0143">Chaperone</keyword>
<evidence type="ECO:0000313" key="8">
    <source>
        <dbReference type="Proteomes" id="UP000038040"/>
    </source>
</evidence>
<accession>A0A0N4UE74</accession>
<comment type="subcellular location">
    <subcellularLocation>
        <location evidence="1">Nucleus</location>
    </subcellularLocation>
</comment>
<evidence type="ECO:0000256" key="3">
    <source>
        <dbReference type="ARBA" id="ARBA00023015"/>
    </source>
</evidence>
<evidence type="ECO:0000313" key="9">
    <source>
        <dbReference type="Proteomes" id="UP000274756"/>
    </source>
</evidence>
<dbReference type="Proteomes" id="UP000274756">
    <property type="component" value="Unassembled WGS sequence"/>
</dbReference>
<evidence type="ECO:0000256" key="5">
    <source>
        <dbReference type="ARBA" id="ARBA00023186"/>
    </source>
</evidence>
<keyword evidence="9" id="KW-1185">Reference proteome</keyword>
<dbReference type="GO" id="GO:0042393">
    <property type="term" value="F:histone binding"/>
    <property type="evidence" value="ECO:0007669"/>
    <property type="project" value="TreeGrafter"/>
</dbReference>
<dbReference type="Gene3D" id="2.60.40.1490">
    <property type="entry name" value="Histone chaperone ASF1-like"/>
    <property type="match status" value="1"/>
</dbReference>
<dbReference type="PANTHER" id="PTHR12040">
    <property type="entry name" value="ANTI-SILENCING PROTEIN 1"/>
    <property type="match status" value="1"/>
</dbReference>
<dbReference type="SUPFAM" id="SSF101546">
    <property type="entry name" value="ASF1-like"/>
    <property type="match status" value="1"/>
</dbReference>
<evidence type="ECO:0000313" key="7">
    <source>
        <dbReference type="EMBL" id="VDN50735.1"/>
    </source>
</evidence>
<organism evidence="8 10">
    <name type="scientific">Dracunculus medinensis</name>
    <name type="common">Guinea worm</name>
    <dbReference type="NCBI Taxonomy" id="318479"/>
    <lineage>
        <taxon>Eukaryota</taxon>
        <taxon>Metazoa</taxon>
        <taxon>Ecdysozoa</taxon>
        <taxon>Nematoda</taxon>
        <taxon>Chromadorea</taxon>
        <taxon>Rhabditida</taxon>
        <taxon>Spirurina</taxon>
        <taxon>Dracunculoidea</taxon>
        <taxon>Dracunculidae</taxon>
        <taxon>Dracunculus</taxon>
    </lineage>
</organism>
<dbReference type="AlphaFoldDB" id="A0A0N4UE74"/>
<dbReference type="GO" id="GO:0005634">
    <property type="term" value="C:nucleus"/>
    <property type="evidence" value="ECO:0007669"/>
    <property type="project" value="UniProtKB-SubCell"/>
</dbReference>
<proteinExistence type="inferred from homology"/>
<dbReference type="WBParaSite" id="DME_0000566301-mRNA-1">
    <property type="protein sequence ID" value="DME_0000566301-mRNA-1"/>
    <property type="gene ID" value="DME_0000566301"/>
</dbReference>
<dbReference type="GO" id="GO:0006335">
    <property type="term" value="P:DNA replication-dependent chromatin assembly"/>
    <property type="evidence" value="ECO:0007669"/>
    <property type="project" value="TreeGrafter"/>
</dbReference>
<reference evidence="7 9" key="2">
    <citation type="submission" date="2018-11" db="EMBL/GenBank/DDBJ databases">
        <authorList>
            <consortium name="Pathogen Informatics"/>
        </authorList>
    </citation>
    <scope>NUCLEOTIDE SEQUENCE [LARGE SCALE GENOMIC DNA]</scope>
</reference>
<dbReference type="OrthoDB" id="29755at2759"/>
<dbReference type="Proteomes" id="UP000038040">
    <property type="component" value="Unplaced"/>
</dbReference>
<dbReference type="PANTHER" id="PTHR12040:SF0">
    <property type="entry name" value="HISTONE CHAPERONE ASF1"/>
    <property type="match status" value="1"/>
</dbReference>
<evidence type="ECO:0000256" key="1">
    <source>
        <dbReference type="ARBA" id="ARBA00004123"/>
    </source>
</evidence>
<keyword evidence="6" id="KW-0539">Nucleus</keyword>
<keyword evidence="4" id="KW-0804">Transcription</keyword>
<reference evidence="10" key="1">
    <citation type="submission" date="2017-02" db="UniProtKB">
        <authorList>
            <consortium name="WormBaseParasite"/>
        </authorList>
    </citation>
    <scope>IDENTIFICATION</scope>
</reference>
<dbReference type="Pfam" id="PF04729">
    <property type="entry name" value="ASF1_hist_chap"/>
    <property type="match status" value="1"/>
</dbReference>
<evidence type="ECO:0000256" key="6">
    <source>
        <dbReference type="ARBA" id="ARBA00023242"/>
    </source>
</evidence>
<evidence type="ECO:0000256" key="2">
    <source>
        <dbReference type="ARBA" id="ARBA00006051"/>
    </source>
</evidence>
<dbReference type="InterPro" id="IPR036747">
    <property type="entry name" value="ASF1-like_sf"/>
</dbReference>
<keyword evidence="3" id="KW-0805">Transcription regulation</keyword>
<gene>
    <name evidence="7" type="ORF">DME_LOCUS708</name>
</gene>